<accession>A0A1E4TKJ7</accession>
<organism evidence="1 2">
    <name type="scientific">Tortispora caseinolytica NRRL Y-17796</name>
    <dbReference type="NCBI Taxonomy" id="767744"/>
    <lineage>
        <taxon>Eukaryota</taxon>
        <taxon>Fungi</taxon>
        <taxon>Dikarya</taxon>
        <taxon>Ascomycota</taxon>
        <taxon>Saccharomycotina</taxon>
        <taxon>Trigonopsidomycetes</taxon>
        <taxon>Trigonopsidales</taxon>
        <taxon>Trigonopsidaceae</taxon>
        <taxon>Tortispora</taxon>
    </lineage>
</organism>
<dbReference type="InterPro" id="IPR027417">
    <property type="entry name" value="P-loop_NTPase"/>
</dbReference>
<dbReference type="PANTHER" id="PTHR10285">
    <property type="entry name" value="URIDINE KINASE"/>
    <property type="match status" value="1"/>
</dbReference>
<dbReference type="SUPFAM" id="SSF52540">
    <property type="entry name" value="P-loop containing nucleoside triphosphate hydrolases"/>
    <property type="match status" value="1"/>
</dbReference>
<dbReference type="AlphaFoldDB" id="A0A1E4TKJ7"/>
<reference evidence="2" key="1">
    <citation type="submission" date="2016-02" db="EMBL/GenBank/DDBJ databases">
        <title>Comparative genomics of biotechnologically important yeasts.</title>
        <authorList>
            <consortium name="DOE Joint Genome Institute"/>
            <person name="Riley R."/>
            <person name="Haridas S."/>
            <person name="Wolfe K.H."/>
            <person name="Lopes M.R."/>
            <person name="Hittinger C.T."/>
            <person name="Goker M."/>
            <person name="Salamov A."/>
            <person name="Wisecaver J."/>
            <person name="Long T.M."/>
            <person name="Aerts A.L."/>
            <person name="Barry K."/>
            <person name="Choi C."/>
            <person name="Clum A."/>
            <person name="Coughlan A.Y."/>
            <person name="Deshpande S."/>
            <person name="Douglass A.P."/>
            <person name="Hanson S.J."/>
            <person name="Klenk H.-P."/>
            <person name="Labutti K."/>
            <person name="Lapidus A."/>
            <person name="Lindquist E."/>
            <person name="Lipzen A."/>
            <person name="Meier-Kolthoff J.P."/>
            <person name="Ohm R.A."/>
            <person name="Otillar R.P."/>
            <person name="Pangilinan J."/>
            <person name="Peng Y."/>
            <person name="Rokas A."/>
            <person name="Rosa C.A."/>
            <person name="Scheuner C."/>
            <person name="Sibirny A.A."/>
            <person name="Slot J.C."/>
            <person name="Stielow J.B."/>
            <person name="Sun H."/>
            <person name="Kurtzman C.P."/>
            <person name="Blackwell M."/>
            <person name="Jeffries T.W."/>
            <person name="Grigoriev I.V."/>
        </authorList>
    </citation>
    <scope>NUCLEOTIDE SEQUENCE [LARGE SCALE GENOMIC DNA]</scope>
    <source>
        <strain evidence="2">NRRL Y-17796</strain>
    </source>
</reference>
<gene>
    <name evidence="1" type="ORF">CANCADRAFT_15924</name>
</gene>
<feature type="non-terminal residue" evidence="1">
    <location>
        <position position="1"/>
    </location>
</feature>
<protein>
    <recommendedName>
        <fullName evidence="3">Phosphoribulokinase/uridine kinase domain-containing protein</fullName>
    </recommendedName>
</protein>
<name>A0A1E4TKJ7_9ASCO</name>
<dbReference type="OrthoDB" id="10041966at2759"/>
<proteinExistence type="predicted"/>
<evidence type="ECO:0000313" key="2">
    <source>
        <dbReference type="Proteomes" id="UP000095023"/>
    </source>
</evidence>
<dbReference type="CDD" id="cd02024">
    <property type="entry name" value="NRK1"/>
    <property type="match status" value="1"/>
</dbReference>
<evidence type="ECO:0008006" key="3">
    <source>
        <dbReference type="Google" id="ProtNLM"/>
    </source>
</evidence>
<keyword evidence="2" id="KW-1185">Reference proteome</keyword>
<dbReference type="EMBL" id="KV453841">
    <property type="protein sequence ID" value="ODV92259.1"/>
    <property type="molecule type" value="Genomic_DNA"/>
</dbReference>
<sequence length="190" mass="21791">PEIMLLGISGATSCGKSTVVKILSRLLDNVAVIHQDDFYKADDEIPVRDGVADWDCKEAIKVDELYDVLAEARATGNVKEHTSFEGKLDKFSELVNDNELQLLAAIVNAQTNNNTKIIIVDGFMLYLDDRFLNLFDKKYLVHAPYHVLKARRENRKGYYTEQGFWEDPKGYFDKIVWPAYVEENGKYFKD</sequence>
<evidence type="ECO:0000313" key="1">
    <source>
        <dbReference type="EMBL" id="ODV92259.1"/>
    </source>
</evidence>
<dbReference type="Proteomes" id="UP000095023">
    <property type="component" value="Unassembled WGS sequence"/>
</dbReference>
<feature type="non-terminal residue" evidence="1">
    <location>
        <position position="190"/>
    </location>
</feature>
<dbReference type="Gene3D" id="3.40.50.300">
    <property type="entry name" value="P-loop containing nucleotide triphosphate hydrolases"/>
    <property type="match status" value="1"/>
</dbReference>